<dbReference type="PANTHER" id="PTHR34047:SF8">
    <property type="entry name" value="PROTEIN YKFC"/>
    <property type="match status" value="1"/>
</dbReference>
<sequence>MKTEEKPKKQKLRNAEYYNFQEIQDELYQQSKVNQIFKNLVEVIASEENIKLAYRNIKKNKGSKTAGTDGKTIKHLAKWQDERLIQFVRKKLAWYEPQAVRRVEIPKGNGKTRPLGIPTIMDRLIQQCILQVLEPICEAKFHERSNGFRPNRSTEHALAQCYKFMQVDGLQYVVDIDIHGFFDHVKHGKLLKQLWTLGIRDKKLISIISAMLKAEVAGIGFPTEGTPQGGIISPLLSNVVLNELDWWITSQWEEMKTHTHKAYHRKDNGKLDKGKLYTKLRKTNLKECYIVRYADDFKIFCRNRKDAEKIFAATKSWLKDRLGLEISREKSKIMNLKRHYSEFVGFKIKLHKNGKEKSGKEKYTVKSHVGTKAAKKIKERTIALIKEIQRPSGGKTGYEAVLNYNAYVIGIHNYYSSATHVSLDFSQIAFSVKKSLKARIKKGLKQTGKHLPECIKERYGKSKQLKYVHNTALAPISFIQHKNPMFKKLIINKYTVEGRNEIHKNLECVDMDMLLYLMRNPVIGRSIEYNDNRLSLYSAQKGKCAVTKATLEIGDMHCHHKIPTYLGGGDGYMNLSLVTVDVHRLIHAVNADVITKYLEKLNLDNKQLTKVNKFRVLAGREII</sequence>
<dbReference type="InterPro" id="IPR043502">
    <property type="entry name" value="DNA/RNA_pol_sf"/>
</dbReference>
<dbReference type="InterPro" id="IPR003615">
    <property type="entry name" value="HNH_nuc"/>
</dbReference>
<evidence type="ECO:0000313" key="7">
    <source>
        <dbReference type="Proteomes" id="UP000434223"/>
    </source>
</evidence>
<reference evidence="5 6" key="1">
    <citation type="submission" date="2018-08" db="EMBL/GenBank/DDBJ databases">
        <title>A genome reference for cultivated species of the human gut microbiota.</title>
        <authorList>
            <person name="Zou Y."/>
            <person name="Xue W."/>
            <person name="Luo G."/>
        </authorList>
    </citation>
    <scope>NUCLEOTIDE SEQUENCE [LARGE SCALE GENOMIC DNA]</scope>
    <source>
        <strain evidence="3 5">AF19-13AC</strain>
        <strain evidence="4 6">TF05-11AC</strain>
    </source>
</reference>
<dbReference type="CDD" id="cd00085">
    <property type="entry name" value="HNHc"/>
    <property type="match status" value="1"/>
</dbReference>
<evidence type="ECO:0000259" key="1">
    <source>
        <dbReference type="PROSITE" id="PS50878"/>
    </source>
</evidence>
<dbReference type="SUPFAM" id="SSF56672">
    <property type="entry name" value="DNA/RNA polymerases"/>
    <property type="match status" value="1"/>
</dbReference>
<keyword evidence="4" id="KW-0548">Nucleotidyltransferase</keyword>
<dbReference type="CDD" id="cd01651">
    <property type="entry name" value="RT_G2_intron"/>
    <property type="match status" value="1"/>
</dbReference>
<dbReference type="PROSITE" id="PS50878">
    <property type="entry name" value="RT_POL"/>
    <property type="match status" value="1"/>
</dbReference>
<dbReference type="GO" id="GO:0003964">
    <property type="term" value="F:RNA-directed DNA polymerase activity"/>
    <property type="evidence" value="ECO:0007669"/>
    <property type="project" value="UniProtKB-KW"/>
</dbReference>
<dbReference type="EMBL" id="WNME01000004">
    <property type="protein sequence ID" value="MUB62891.1"/>
    <property type="molecule type" value="Genomic_DNA"/>
</dbReference>
<dbReference type="Proteomes" id="UP000434223">
    <property type="component" value="Unassembled WGS sequence"/>
</dbReference>
<dbReference type="InterPro" id="IPR030931">
    <property type="entry name" value="Group_II_RT_mat"/>
</dbReference>
<dbReference type="InterPro" id="IPR051083">
    <property type="entry name" value="GrpII_Intron_Splice-Mob/Def"/>
</dbReference>
<organism evidence="4 6">
    <name type="scientific">Hungatella hathewayi</name>
    <dbReference type="NCBI Taxonomy" id="154046"/>
    <lineage>
        <taxon>Bacteria</taxon>
        <taxon>Bacillati</taxon>
        <taxon>Bacillota</taxon>
        <taxon>Clostridia</taxon>
        <taxon>Lachnospirales</taxon>
        <taxon>Lachnospiraceae</taxon>
        <taxon>Hungatella</taxon>
    </lineage>
</organism>
<dbReference type="Proteomes" id="UP000261257">
    <property type="component" value="Unassembled WGS sequence"/>
</dbReference>
<dbReference type="EMBL" id="QSSQ01000005">
    <property type="protein sequence ID" value="RGM06258.1"/>
    <property type="molecule type" value="Genomic_DNA"/>
</dbReference>
<evidence type="ECO:0000313" key="2">
    <source>
        <dbReference type="EMBL" id="MUB62891.1"/>
    </source>
</evidence>
<dbReference type="PANTHER" id="PTHR34047">
    <property type="entry name" value="NUCLEAR INTRON MATURASE 1, MITOCHONDRIAL-RELATED"/>
    <property type="match status" value="1"/>
</dbReference>
<keyword evidence="4" id="KW-0808">Transferase</keyword>
<feature type="domain" description="Reverse transcriptase" evidence="1">
    <location>
        <begin position="86"/>
        <end position="348"/>
    </location>
</feature>
<dbReference type="RefSeq" id="WP_006771462.1">
    <property type="nucleotide sequence ID" value="NZ_CABJBJ010000023.1"/>
</dbReference>
<reference evidence="2 7" key="2">
    <citation type="submission" date="2019-09" db="EMBL/GenBank/DDBJ databases">
        <title>Draft genome sequencing of Hungatella hathewayi 123Y-2.</title>
        <authorList>
            <person name="Lv Q."/>
            <person name="Li S."/>
        </authorList>
    </citation>
    <scope>NUCLEOTIDE SEQUENCE [LARGE SCALE GENOMIC DNA]</scope>
    <source>
        <strain evidence="2 7">123Y-2</strain>
    </source>
</reference>
<dbReference type="EC" id="2.7.7.49" evidence="4"/>
<evidence type="ECO:0000313" key="4">
    <source>
        <dbReference type="EMBL" id="RGM06258.1"/>
    </source>
</evidence>
<protein>
    <submittedName>
        <fullName evidence="4">Group II intron reverse transcriptase/maturase</fullName>
        <ecNumber evidence="4">2.7.7.49</ecNumber>
    </submittedName>
</protein>
<dbReference type="InterPro" id="IPR000477">
    <property type="entry name" value="RT_dom"/>
</dbReference>
<dbReference type="NCBIfam" id="TIGR04416">
    <property type="entry name" value="group_II_RT_mat"/>
    <property type="match status" value="1"/>
</dbReference>
<evidence type="ECO:0000313" key="5">
    <source>
        <dbReference type="Proteomes" id="UP000261023"/>
    </source>
</evidence>
<evidence type="ECO:0000313" key="6">
    <source>
        <dbReference type="Proteomes" id="UP000261257"/>
    </source>
</evidence>
<dbReference type="Pfam" id="PF00078">
    <property type="entry name" value="RVT_1"/>
    <property type="match status" value="1"/>
</dbReference>
<evidence type="ECO:0000313" key="3">
    <source>
        <dbReference type="EMBL" id="RGD71392.1"/>
    </source>
</evidence>
<proteinExistence type="predicted"/>
<keyword evidence="4" id="KW-0695">RNA-directed DNA polymerase</keyword>
<dbReference type="AlphaFoldDB" id="A0A3E4UBS6"/>
<dbReference type="OrthoDB" id="9793236at2"/>
<accession>A0A3E4UBS6</accession>
<gene>
    <name evidence="4" type="primary">ltrA</name>
    <name evidence="3" type="ORF">DWX31_07345</name>
    <name evidence="4" type="ORF">DXC39_08845</name>
    <name evidence="2" type="ORF">GNE07_07440</name>
</gene>
<dbReference type="EMBL" id="QTJW01000004">
    <property type="protein sequence ID" value="RGD71392.1"/>
    <property type="molecule type" value="Genomic_DNA"/>
</dbReference>
<dbReference type="GeneID" id="93147915"/>
<dbReference type="Proteomes" id="UP000261023">
    <property type="component" value="Unassembled WGS sequence"/>
</dbReference>
<comment type="caution">
    <text evidence="4">The sequence shown here is derived from an EMBL/GenBank/DDBJ whole genome shotgun (WGS) entry which is preliminary data.</text>
</comment>
<name>A0A3E4UBS6_9FIRM</name>
<dbReference type="Gene3D" id="1.10.30.50">
    <property type="match status" value="1"/>
</dbReference>